<dbReference type="Proteomes" id="UP000274504">
    <property type="component" value="Unassembled WGS sequence"/>
</dbReference>
<organism evidence="1 2">
    <name type="scientific">Hymenolepis diminuta</name>
    <name type="common">Rat tapeworm</name>
    <dbReference type="NCBI Taxonomy" id="6216"/>
    <lineage>
        <taxon>Eukaryota</taxon>
        <taxon>Metazoa</taxon>
        <taxon>Spiralia</taxon>
        <taxon>Lophotrochozoa</taxon>
        <taxon>Platyhelminthes</taxon>
        <taxon>Cestoda</taxon>
        <taxon>Eucestoda</taxon>
        <taxon>Cyclophyllidea</taxon>
        <taxon>Hymenolepididae</taxon>
        <taxon>Hymenolepis</taxon>
    </lineage>
</organism>
<dbReference type="GO" id="GO:0034975">
    <property type="term" value="P:protein folding in endoplasmic reticulum"/>
    <property type="evidence" value="ECO:0007669"/>
    <property type="project" value="TreeGrafter"/>
</dbReference>
<sequence>MNAKTLKPAADEMEAVAKLGSRAKLANLVPIPSAGELALGSGEVANHVQPLCIMMEDLKREASRLAPRTWPFLYALTTQPASVTGYKLVSSGSTFTTKQIWHMHLSSDDYPQRILRAAAHPSNEHVHSIGRILGDRNVMYKYINPNLLAVRTEGVSAMEGHSIISMYLVDTVGGQIIHSVVHRKAVEPTSLVVSENWVLYSVYNQRSLRNEFTVMELFEPKQTTDNLVPSPWEIMLNSPLDYIGIYLIGND</sequence>
<evidence type="ECO:0000313" key="2">
    <source>
        <dbReference type="Proteomes" id="UP000274504"/>
    </source>
</evidence>
<dbReference type="GO" id="GO:0072546">
    <property type="term" value="C:EMC complex"/>
    <property type="evidence" value="ECO:0007669"/>
    <property type="project" value="InterPro"/>
</dbReference>
<reference evidence="1 2" key="1">
    <citation type="submission" date="2018-11" db="EMBL/GenBank/DDBJ databases">
        <authorList>
            <consortium name="Pathogen Informatics"/>
        </authorList>
    </citation>
    <scope>NUCLEOTIDE SEQUENCE [LARGE SCALE GENOMIC DNA]</scope>
</reference>
<dbReference type="PANTHER" id="PTHR21573">
    <property type="entry name" value="ER MEMBRANE PROTEIN COMPLEX SUBUNIT 1"/>
    <property type="match status" value="1"/>
</dbReference>
<dbReference type="PANTHER" id="PTHR21573:SF0">
    <property type="entry name" value="ER MEMBRANE PROTEIN COMPLEX SUBUNIT 1"/>
    <property type="match status" value="1"/>
</dbReference>
<proteinExistence type="predicted"/>
<dbReference type="InterPro" id="IPR026895">
    <property type="entry name" value="EMC1"/>
</dbReference>
<evidence type="ECO:0000313" key="1">
    <source>
        <dbReference type="EMBL" id="VDL58482.1"/>
    </source>
</evidence>
<dbReference type="OrthoDB" id="28092at2759"/>
<accession>A0A3P6ZDM6</accession>
<dbReference type="EMBL" id="UYSG01004384">
    <property type="protein sequence ID" value="VDL58482.1"/>
    <property type="molecule type" value="Genomic_DNA"/>
</dbReference>
<protein>
    <submittedName>
        <fullName evidence="1">Uncharacterized protein</fullName>
    </submittedName>
</protein>
<dbReference type="AlphaFoldDB" id="A0A3P6ZDM6"/>
<gene>
    <name evidence="1" type="ORF">HDID_LOCUS6164</name>
</gene>
<name>A0A3P6ZDM6_HYMDI</name>